<feature type="transmembrane region" description="Helical" evidence="12">
    <location>
        <begin position="104"/>
        <end position="123"/>
    </location>
</feature>
<dbReference type="InterPro" id="IPR023299">
    <property type="entry name" value="ATPase_P-typ_cyto_dom_N"/>
</dbReference>
<dbReference type="SUPFAM" id="SSF81653">
    <property type="entry name" value="Calcium ATPase, transduction domain A"/>
    <property type="match status" value="1"/>
</dbReference>
<dbReference type="PROSITE" id="PS50846">
    <property type="entry name" value="HMA_2"/>
    <property type="match status" value="1"/>
</dbReference>
<evidence type="ECO:0000256" key="8">
    <source>
        <dbReference type="ARBA" id="ARBA00022989"/>
    </source>
</evidence>
<evidence type="ECO:0000256" key="6">
    <source>
        <dbReference type="ARBA" id="ARBA00022840"/>
    </source>
</evidence>
<comment type="similarity">
    <text evidence="2 12">Belongs to the cation transport ATPase (P-type) (TC 3.A.3) family. Type IB subfamily.</text>
</comment>
<dbReference type="SFLD" id="SFLDF00027">
    <property type="entry name" value="p-type_atpase"/>
    <property type="match status" value="1"/>
</dbReference>
<gene>
    <name evidence="14" type="primary">cadA_2</name>
    <name evidence="14" type="ORF">Pla144_42010</name>
</gene>
<evidence type="ECO:0000256" key="5">
    <source>
        <dbReference type="ARBA" id="ARBA00022741"/>
    </source>
</evidence>
<comment type="catalytic activity">
    <reaction evidence="11">
        <text>Zn(2+)(in) + ATP + H2O = Zn(2+)(out) + ADP + phosphate + H(+)</text>
        <dbReference type="Rhea" id="RHEA:20621"/>
        <dbReference type="ChEBI" id="CHEBI:15377"/>
        <dbReference type="ChEBI" id="CHEBI:15378"/>
        <dbReference type="ChEBI" id="CHEBI:29105"/>
        <dbReference type="ChEBI" id="CHEBI:30616"/>
        <dbReference type="ChEBI" id="CHEBI:43474"/>
        <dbReference type="ChEBI" id="CHEBI:456216"/>
        <dbReference type="EC" id="7.2.2.12"/>
    </reaction>
</comment>
<dbReference type="InterPro" id="IPR059000">
    <property type="entry name" value="ATPase_P-type_domA"/>
</dbReference>
<dbReference type="InterPro" id="IPR027256">
    <property type="entry name" value="P-typ_ATPase_IB"/>
</dbReference>
<evidence type="ECO:0000313" key="14">
    <source>
        <dbReference type="EMBL" id="TWU22740.1"/>
    </source>
</evidence>
<dbReference type="InterPro" id="IPR006121">
    <property type="entry name" value="HMA_dom"/>
</dbReference>
<feature type="domain" description="HMA" evidence="13">
    <location>
        <begin position="15"/>
        <end position="82"/>
    </location>
</feature>
<feature type="transmembrane region" description="Helical" evidence="12">
    <location>
        <begin position="347"/>
        <end position="367"/>
    </location>
</feature>
<evidence type="ECO:0000256" key="3">
    <source>
        <dbReference type="ARBA" id="ARBA00022692"/>
    </source>
</evidence>
<dbReference type="EMBL" id="SJPS01000007">
    <property type="protein sequence ID" value="TWU22740.1"/>
    <property type="molecule type" value="Genomic_DNA"/>
</dbReference>
<evidence type="ECO:0000256" key="12">
    <source>
        <dbReference type="RuleBase" id="RU362081"/>
    </source>
</evidence>
<dbReference type="PRINTS" id="PR00941">
    <property type="entry name" value="CDATPASE"/>
</dbReference>
<keyword evidence="7" id="KW-1278">Translocase</keyword>
<dbReference type="PANTHER" id="PTHR48085:SF5">
    <property type="entry name" value="CADMIUM_ZINC-TRANSPORTING ATPASE HMA4-RELATED"/>
    <property type="match status" value="1"/>
</dbReference>
<dbReference type="Pfam" id="PF00122">
    <property type="entry name" value="E1-E2_ATPase"/>
    <property type="match status" value="1"/>
</dbReference>
<dbReference type="SUPFAM" id="SSF55008">
    <property type="entry name" value="HMA, heavy metal-associated domain"/>
    <property type="match status" value="1"/>
</dbReference>
<dbReference type="SUPFAM" id="SSF56784">
    <property type="entry name" value="HAD-like"/>
    <property type="match status" value="1"/>
</dbReference>
<dbReference type="NCBIfam" id="TIGR01512">
    <property type="entry name" value="ATPase-IB2_Cd"/>
    <property type="match status" value="1"/>
</dbReference>
<dbReference type="PROSITE" id="PS00154">
    <property type="entry name" value="ATPASE_E1_E2"/>
    <property type="match status" value="1"/>
</dbReference>
<dbReference type="InterPro" id="IPR044492">
    <property type="entry name" value="P_typ_ATPase_HD_dom"/>
</dbReference>
<keyword evidence="9 12" id="KW-0472">Membrane</keyword>
<dbReference type="SFLD" id="SFLDG00002">
    <property type="entry name" value="C1.7:_P-type_atpase_like"/>
    <property type="match status" value="1"/>
</dbReference>
<dbReference type="InterPro" id="IPR051014">
    <property type="entry name" value="Cation_Transport_ATPase_IB"/>
</dbReference>
<dbReference type="Proteomes" id="UP000318437">
    <property type="component" value="Unassembled WGS sequence"/>
</dbReference>
<dbReference type="AlphaFoldDB" id="A0A5C6CDS0"/>
<dbReference type="GO" id="GO:0046872">
    <property type="term" value="F:metal ion binding"/>
    <property type="evidence" value="ECO:0007669"/>
    <property type="project" value="UniProtKB-KW"/>
</dbReference>
<evidence type="ECO:0000256" key="4">
    <source>
        <dbReference type="ARBA" id="ARBA00022723"/>
    </source>
</evidence>
<dbReference type="InterPro" id="IPR018303">
    <property type="entry name" value="ATPase_P-typ_P_site"/>
</dbReference>
<dbReference type="InterPro" id="IPR036163">
    <property type="entry name" value="HMA_dom_sf"/>
</dbReference>
<evidence type="ECO:0000256" key="1">
    <source>
        <dbReference type="ARBA" id="ARBA00004141"/>
    </source>
</evidence>
<dbReference type="Gene3D" id="3.40.1110.10">
    <property type="entry name" value="Calcium-transporting ATPase, cytoplasmic domain N"/>
    <property type="match status" value="1"/>
</dbReference>
<dbReference type="GO" id="GO:0005524">
    <property type="term" value="F:ATP binding"/>
    <property type="evidence" value="ECO:0007669"/>
    <property type="project" value="UniProtKB-UniRule"/>
</dbReference>
<dbReference type="RefSeq" id="WP_197530851.1">
    <property type="nucleotide sequence ID" value="NZ_SJPS01000007.1"/>
</dbReference>
<dbReference type="GO" id="GO:0016463">
    <property type="term" value="F:P-type zinc transporter activity"/>
    <property type="evidence" value="ECO:0007669"/>
    <property type="project" value="UniProtKB-EC"/>
</dbReference>
<dbReference type="EC" id="7.2.2.12" evidence="10"/>
<proteinExistence type="inferred from homology"/>
<evidence type="ECO:0000313" key="15">
    <source>
        <dbReference type="Proteomes" id="UP000318437"/>
    </source>
</evidence>
<dbReference type="NCBIfam" id="TIGR01525">
    <property type="entry name" value="ATPase-IB_hvy"/>
    <property type="match status" value="1"/>
</dbReference>
<keyword evidence="15" id="KW-1185">Reference proteome</keyword>
<organism evidence="14 15">
    <name type="scientific">Bythopirellula polymerisocia</name>
    <dbReference type="NCBI Taxonomy" id="2528003"/>
    <lineage>
        <taxon>Bacteria</taxon>
        <taxon>Pseudomonadati</taxon>
        <taxon>Planctomycetota</taxon>
        <taxon>Planctomycetia</taxon>
        <taxon>Pirellulales</taxon>
        <taxon>Lacipirellulaceae</taxon>
        <taxon>Bythopirellula</taxon>
    </lineage>
</organism>
<name>A0A5C6CDS0_9BACT</name>
<dbReference type="Gene3D" id="3.40.50.1000">
    <property type="entry name" value="HAD superfamily/HAD-like"/>
    <property type="match status" value="1"/>
</dbReference>
<dbReference type="Pfam" id="PF00702">
    <property type="entry name" value="Hydrolase"/>
    <property type="match status" value="1"/>
</dbReference>
<keyword evidence="8 12" id="KW-1133">Transmembrane helix</keyword>
<dbReference type="GO" id="GO:0005886">
    <property type="term" value="C:plasma membrane"/>
    <property type="evidence" value="ECO:0007669"/>
    <property type="project" value="UniProtKB-SubCell"/>
</dbReference>
<dbReference type="InterPro" id="IPR008250">
    <property type="entry name" value="ATPase_P-typ_transduc_dom_A_sf"/>
</dbReference>
<dbReference type="Gene3D" id="2.70.150.10">
    <property type="entry name" value="Calcium-transporting ATPase, cytoplasmic transduction domain A"/>
    <property type="match status" value="1"/>
</dbReference>
<protein>
    <recommendedName>
        <fullName evidence="10">P-type Zn(2+) transporter</fullName>
        <ecNumber evidence="10">7.2.2.12</ecNumber>
    </recommendedName>
</protein>
<evidence type="ECO:0000259" key="13">
    <source>
        <dbReference type="PROSITE" id="PS50846"/>
    </source>
</evidence>
<dbReference type="PRINTS" id="PR00119">
    <property type="entry name" value="CATATPASE"/>
</dbReference>
<evidence type="ECO:0000256" key="7">
    <source>
        <dbReference type="ARBA" id="ARBA00022967"/>
    </source>
</evidence>
<dbReference type="PANTHER" id="PTHR48085">
    <property type="entry name" value="CADMIUM/ZINC-TRANSPORTING ATPASE HMA2-RELATED"/>
    <property type="match status" value="1"/>
</dbReference>
<dbReference type="NCBIfam" id="TIGR01494">
    <property type="entry name" value="ATPase_P-type"/>
    <property type="match status" value="1"/>
</dbReference>
<dbReference type="InterPro" id="IPR023214">
    <property type="entry name" value="HAD_sf"/>
</dbReference>
<keyword evidence="4 12" id="KW-0479">Metal-binding</keyword>
<evidence type="ECO:0000256" key="10">
    <source>
        <dbReference type="ARBA" id="ARBA00039097"/>
    </source>
</evidence>
<dbReference type="InterPro" id="IPR023298">
    <property type="entry name" value="ATPase_P-typ_TM_dom_sf"/>
</dbReference>
<dbReference type="SFLD" id="SFLDS00003">
    <property type="entry name" value="Haloacid_Dehalogenase"/>
    <property type="match status" value="1"/>
</dbReference>
<comment type="caution">
    <text evidence="14">The sequence shown here is derived from an EMBL/GenBank/DDBJ whole genome shotgun (WGS) entry which is preliminary data.</text>
</comment>
<feature type="transmembrane region" description="Helical" evidence="12">
    <location>
        <begin position="174"/>
        <end position="191"/>
    </location>
</feature>
<keyword evidence="5 12" id="KW-0547">Nucleotide-binding</keyword>
<evidence type="ECO:0000256" key="11">
    <source>
        <dbReference type="ARBA" id="ARBA00047308"/>
    </source>
</evidence>
<dbReference type="InterPro" id="IPR036412">
    <property type="entry name" value="HAD-like_sf"/>
</dbReference>
<sequence length="736" mass="78994">MEDPSNNSITKAPSADIRLRITGMDCAEEVTILKRELGPLVGNTDRLQFDIFNRKLTIREGMPHVSPTEMIAAVSETGMNAETWKDDPAEDSDEHDHASRSRTILTIISGAFGLSGLLAHAWLEGGFSNALGSEGMGLNTRVPLPAIALYVAGIIAGVWYVAPRAWHSAKRMMPDMNLLMFIAVCGAALIGEWFEAVTVSFLFSLSLLLESWSVGRARRAIAALMDLAPVTARVRDEQGNDYEVAPAEVAIGQLFYVRPGEKIPLDGNVQAGSSAVNQAPITGESAPVTKVPGDEVFAGTINGDGALEVACSKPANDTTLAHIIQLVEEAQSNRAPSEQWVEKFARYYTPTVMLLAALVMTVPPLLFGGEWSDWFYRSLVLLVIACPCALVISTPVSIVSALTAAARNGVLIKGGVFMEAPAHLKAIALDKTGTLTEGKPKVVDIVPFGEHDEEELLVRAASLESQSDHPLAKAIVEAASERKVQLLLVTDFQIIQGKGAQGVLNDNLFWIGSHRYLEERGQETPEVHQHLEAMQQAGRSVVVVGNENHVCGFITLSDTLRPTAKQTLQDLHATGIQHIVMLTGDNQGTAEAIATEAGIDEVHAELLPEDKVRLVSELVEKYDHVAMVGDGVNDAPALARASLGIAMGAAGSDAAIETADIALLADNLTKLPWLIRHSKNTLRIIHQNIGCSLTIKAIFMVLTFVGFASLWAAIAADMGASLVVIANGLRLLRDHD</sequence>
<keyword evidence="14" id="KW-0378">Hydrolase</keyword>
<feature type="transmembrane region" description="Helical" evidence="12">
    <location>
        <begin position="143"/>
        <end position="162"/>
    </location>
</feature>
<dbReference type="GO" id="GO:0016887">
    <property type="term" value="F:ATP hydrolysis activity"/>
    <property type="evidence" value="ECO:0007669"/>
    <property type="project" value="InterPro"/>
</dbReference>
<evidence type="ECO:0000256" key="9">
    <source>
        <dbReference type="ARBA" id="ARBA00023136"/>
    </source>
</evidence>
<feature type="transmembrane region" description="Helical" evidence="12">
    <location>
        <begin position="379"/>
        <end position="404"/>
    </location>
</feature>
<keyword evidence="6 12" id="KW-0067">ATP-binding</keyword>
<comment type="subcellular location">
    <subcellularLocation>
        <location evidence="12">Cell membrane</location>
    </subcellularLocation>
    <subcellularLocation>
        <location evidence="1">Membrane</location>
        <topology evidence="1">Multi-pass membrane protein</topology>
    </subcellularLocation>
</comment>
<accession>A0A5C6CDS0</accession>
<keyword evidence="12" id="KW-1003">Cell membrane</keyword>
<dbReference type="FunFam" id="2.70.150.10:FF:000002">
    <property type="entry name" value="Copper-transporting ATPase 1, putative"/>
    <property type="match status" value="1"/>
</dbReference>
<keyword evidence="3 12" id="KW-0812">Transmembrane</keyword>
<evidence type="ECO:0000256" key="2">
    <source>
        <dbReference type="ARBA" id="ARBA00006024"/>
    </source>
</evidence>
<dbReference type="InterPro" id="IPR001757">
    <property type="entry name" value="P_typ_ATPase"/>
</dbReference>
<reference evidence="14 15" key="1">
    <citation type="submission" date="2019-02" db="EMBL/GenBank/DDBJ databases">
        <title>Deep-cultivation of Planctomycetes and their phenomic and genomic characterization uncovers novel biology.</title>
        <authorList>
            <person name="Wiegand S."/>
            <person name="Jogler M."/>
            <person name="Boedeker C."/>
            <person name="Pinto D."/>
            <person name="Vollmers J."/>
            <person name="Rivas-Marin E."/>
            <person name="Kohn T."/>
            <person name="Peeters S.H."/>
            <person name="Heuer A."/>
            <person name="Rast P."/>
            <person name="Oberbeckmann S."/>
            <person name="Bunk B."/>
            <person name="Jeske O."/>
            <person name="Meyerdierks A."/>
            <person name="Storesund J.E."/>
            <person name="Kallscheuer N."/>
            <person name="Luecker S."/>
            <person name="Lage O.M."/>
            <person name="Pohl T."/>
            <person name="Merkel B.J."/>
            <person name="Hornburger P."/>
            <person name="Mueller R.-W."/>
            <person name="Bruemmer F."/>
            <person name="Labrenz M."/>
            <person name="Spormann A.M."/>
            <person name="Op Den Camp H."/>
            <person name="Overmann J."/>
            <person name="Amann R."/>
            <person name="Jetten M.S.M."/>
            <person name="Mascher T."/>
            <person name="Medema M.H."/>
            <person name="Devos D.P."/>
            <person name="Kaster A.-K."/>
            <person name="Ovreas L."/>
            <person name="Rohde M."/>
            <person name="Galperin M.Y."/>
            <person name="Jogler C."/>
        </authorList>
    </citation>
    <scope>NUCLEOTIDE SEQUENCE [LARGE SCALE GENOMIC DNA]</scope>
    <source>
        <strain evidence="14 15">Pla144</strain>
    </source>
</reference>
<feature type="transmembrane region" description="Helical" evidence="12">
    <location>
        <begin position="684"/>
        <end position="705"/>
    </location>
</feature>
<dbReference type="SUPFAM" id="SSF81665">
    <property type="entry name" value="Calcium ATPase, transmembrane domain M"/>
    <property type="match status" value="1"/>
</dbReference>
<feature type="transmembrane region" description="Helical" evidence="12">
    <location>
        <begin position="197"/>
        <end position="215"/>
    </location>
</feature>